<keyword evidence="7 9" id="KW-0472">Membrane</keyword>
<dbReference type="PANTHER" id="PTHR35011:SF2">
    <property type="entry name" value="2,3-DIKETO-L-GULONATE TRAP TRANSPORTER SMALL PERMEASE PROTEIN YIAM"/>
    <property type="match status" value="1"/>
</dbReference>
<feature type="domain" description="Tripartite ATP-independent periplasmic transporters DctQ component" evidence="10">
    <location>
        <begin position="28"/>
        <end position="154"/>
    </location>
</feature>
<keyword evidence="6 9" id="KW-1133">Transmembrane helix</keyword>
<name>A0A1H7X3Y3_9RHOB</name>
<dbReference type="EMBL" id="FOAG01000018">
    <property type="protein sequence ID" value="SEM28580.1"/>
    <property type="molecule type" value="Genomic_DNA"/>
</dbReference>
<keyword evidence="4 9" id="KW-0997">Cell inner membrane</keyword>
<evidence type="ECO:0000256" key="7">
    <source>
        <dbReference type="ARBA" id="ARBA00023136"/>
    </source>
</evidence>
<dbReference type="GO" id="GO:0015740">
    <property type="term" value="P:C4-dicarboxylate transport"/>
    <property type="evidence" value="ECO:0007669"/>
    <property type="project" value="TreeGrafter"/>
</dbReference>
<keyword evidence="5 9" id="KW-0812">Transmembrane</keyword>
<dbReference type="AlphaFoldDB" id="A0A1H7X3Y3"/>
<comment type="similarity">
    <text evidence="8 9">Belongs to the TRAP transporter small permease family.</text>
</comment>
<accession>A0A1H7X3Y3</accession>
<sequence>MDIFLRFETVTTRIALWLAVGFLLTSTALAMYQVTARFLLGNPSTWSEVITRSAMIWSVLLGVGPAFRHGSMISVEIIQRALPMRLGLGLYQVSLGLTLIFFGVLFWQGWAMAQRVVSQKLAALEVSISWVYAALPVGSVFIMIAVLGCMLRASRGEWAARSDPQPEAMQ</sequence>
<evidence type="ECO:0000256" key="2">
    <source>
        <dbReference type="ARBA" id="ARBA00022448"/>
    </source>
</evidence>
<dbReference type="Proteomes" id="UP000199582">
    <property type="component" value="Unassembled WGS sequence"/>
</dbReference>
<dbReference type="OrthoDB" id="4964541at2"/>
<keyword evidence="2 9" id="KW-0813">Transport</keyword>
<evidence type="ECO:0000256" key="8">
    <source>
        <dbReference type="ARBA" id="ARBA00038436"/>
    </source>
</evidence>
<dbReference type="GO" id="GO:0005886">
    <property type="term" value="C:plasma membrane"/>
    <property type="evidence" value="ECO:0007669"/>
    <property type="project" value="UniProtKB-SubCell"/>
</dbReference>
<dbReference type="InterPro" id="IPR055348">
    <property type="entry name" value="DctQ"/>
</dbReference>
<dbReference type="Pfam" id="PF04290">
    <property type="entry name" value="DctQ"/>
    <property type="match status" value="1"/>
</dbReference>
<evidence type="ECO:0000256" key="5">
    <source>
        <dbReference type="ARBA" id="ARBA00022692"/>
    </source>
</evidence>
<comment type="subunit">
    <text evidence="9">The complex comprises the extracytoplasmic solute receptor protein and the two transmembrane proteins.</text>
</comment>
<gene>
    <name evidence="11" type="ORF">SAMN05443999_11846</name>
</gene>
<dbReference type="PANTHER" id="PTHR35011">
    <property type="entry name" value="2,3-DIKETO-L-GULONATE TRAP TRANSPORTER SMALL PERMEASE PROTEIN YIAM"/>
    <property type="match status" value="1"/>
</dbReference>
<organism evidence="11 12">
    <name type="scientific">Roseovarius azorensis</name>
    <dbReference type="NCBI Taxonomy" id="1287727"/>
    <lineage>
        <taxon>Bacteria</taxon>
        <taxon>Pseudomonadati</taxon>
        <taxon>Pseudomonadota</taxon>
        <taxon>Alphaproteobacteria</taxon>
        <taxon>Rhodobacterales</taxon>
        <taxon>Roseobacteraceae</taxon>
        <taxon>Roseovarius</taxon>
    </lineage>
</organism>
<evidence type="ECO:0000256" key="1">
    <source>
        <dbReference type="ARBA" id="ARBA00004429"/>
    </source>
</evidence>
<comment type="subcellular location">
    <subcellularLocation>
        <location evidence="1 9">Cell inner membrane</location>
        <topology evidence="1 9">Multi-pass membrane protein</topology>
    </subcellularLocation>
</comment>
<feature type="transmembrane region" description="Helical" evidence="9">
    <location>
        <begin position="88"/>
        <end position="110"/>
    </location>
</feature>
<evidence type="ECO:0000256" key="4">
    <source>
        <dbReference type="ARBA" id="ARBA00022519"/>
    </source>
</evidence>
<evidence type="ECO:0000256" key="6">
    <source>
        <dbReference type="ARBA" id="ARBA00022989"/>
    </source>
</evidence>
<feature type="transmembrane region" description="Helical" evidence="9">
    <location>
        <begin position="130"/>
        <end position="151"/>
    </location>
</feature>
<proteinExistence type="inferred from homology"/>
<evidence type="ECO:0000259" key="10">
    <source>
        <dbReference type="Pfam" id="PF04290"/>
    </source>
</evidence>
<reference evidence="11 12" key="1">
    <citation type="submission" date="2016-10" db="EMBL/GenBank/DDBJ databases">
        <authorList>
            <person name="de Groot N.N."/>
        </authorList>
    </citation>
    <scope>NUCLEOTIDE SEQUENCE [LARGE SCALE GENOMIC DNA]</scope>
    <source>
        <strain evidence="11 12">DSM 100674</strain>
    </source>
</reference>
<keyword evidence="12" id="KW-1185">Reference proteome</keyword>
<dbReference type="InterPro" id="IPR007387">
    <property type="entry name" value="TRAP_DctQ"/>
</dbReference>
<evidence type="ECO:0000313" key="11">
    <source>
        <dbReference type="EMBL" id="SEM28580.1"/>
    </source>
</evidence>
<keyword evidence="3" id="KW-1003">Cell membrane</keyword>
<comment type="caution">
    <text evidence="9">Lacks conserved residue(s) required for the propagation of feature annotation.</text>
</comment>
<evidence type="ECO:0000313" key="12">
    <source>
        <dbReference type="Proteomes" id="UP000199582"/>
    </source>
</evidence>
<evidence type="ECO:0000256" key="9">
    <source>
        <dbReference type="RuleBase" id="RU369079"/>
    </source>
</evidence>
<protein>
    <recommendedName>
        <fullName evidence="9">TRAP transporter small permease protein</fullName>
    </recommendedName>
</protein>
<dbReference type="GO" id="GO:0022857">
    <property type="term" value="F:transmembrane transporter activity"/>
    <property type="evidence" value="ECO:0007669"/>
    <property type="project" value="UniProtKB-UniRule"/>
</dbReference>
<feature type="transmembrane region" description="Helical" evidence="9">
    <location>
        <begin position="49"/>
        <end position="67"/>
    </location>
</feature>
<dbReference type="RefSeq" id="WP_093039208.1">
    <property type="nucleotide sequence ID" value="NZ_FOAG01000018.1"/>
</dbReference>
<comment type="function">
    <text evidence="9">Part of the tripartite ATP-independent periplasmic (TRAP) transport system.</text>
</comment>
<evidence type="ECO:0000256" key="3">
    <source>
        <dbReference type="ARBA" id="ARBA00022475"/>
    </source>
</evidence>
<dbReference type="STRING" id="1287727.SAMN05443999_11846"/>